<dbReference type="eggNOG" id="KOG4658">
    <property type="taxonomic scope" value="Eukaryota"/>
</dbReference>
<feature type="coiled-coil region" evidence="7">
    <location>
        <begin position="32"/>
        <end position="96"/>
    </location>
</feature>
<keyword evidence="7" id="KW-0175">Coiled coil</keyword>
<dbReference type="Pfam" id="PF23247">
    <property type="entry name" value="LRR_RPS2"/>
    <property type="match status" value="1"/>
</dbReference>
<dbReference type="HOGENOM" id="CLU_000427_4_0_1"/>
<keyword evidence="12" id="KW-1185">Reference proteome</keyword>
<dbReference type="InterPro" id="IPR050905">
    <property type="entry name" value="Plant_NBS-LRR"/>
</dbReference>
<dbReference type="Pfam" id="PF00931">
    <property type="entry name" value="NB-ARC"/>
    <property type="match status" value="1"/>
</dbReference>
<dbReference type="SUPFAM" id="SSF52540">
    <property type="entry name" value="P-loop containing nucleoside triphosphate hydrolases"/>
    <property type="match status" value="1"/>
</dbReference>
<evidence type="ECO:0000256" key="6">
    <source>
        <dbReference type="ARBA" id="ARBA00022840"/>
    </source>
</evidence>
<keyword evidence="6" id="KW-0067">ATP-binding</keyword>
<organism evidence="11 12">
    <name type="scientific">Theobroma cacao</name>
    <name type="common">Cacao</name>
    <name type="synonym">Cocoa</name>
    <dbReference type="NCBI Taxonomy" id="3641"/>
    <lineage>
        <taxon>Eukaryota</taxon>
        <taxon>Viridiplantae</taxon>
        <taxon>Streptophyta</taxon>
        <taxon>Embryophyta</taxon>
        <taxon>Tracheophyta</taxon>
        <taxon>Spermatophyta</taxon>
        <taxon>Magnoliopsida</taxon>
        <taxon>eudicotyledons</taxon>
        <taxon>Gunneridae</taxon>
        <taxon>Pentapetalae</taxon>
        <taxon>rosids</taxon>
        <taxon>malvids</taxon>
        <taxon>Malvales</taxon>
        <taxon>Malvaceae</taxon>
        <taxon>Byttnerioideae</taxon>
        <taxon>Theobroma</taxon>
    </lineage>
</organism>
<dbReference type="Proteomes" id="UP000026915">
    <property type="component" value="Chromosome 6"/>
</dbReference>
<reference evidence="11 12" key="1">
    <citation type="journal article" date="2013" name="Genome Biol.">
        <title>The genome sequence of the most widely cultivated cacao type and its use to identify candidate genes regulating pod color.</title>
        <authorList>
            <person name="Motamayor J.C."/>
            <person name="Mockaitis K."/>
            <person name="Schmutz J."/>
            <person name="Haiminen N."/>
            <person name="Iii D.L."/>
            <person name="Cornejo O."/>
            <person name="Findley S.D."/>
            <person name="Zheng P."/>
            <person name="Utro F."/>
            <person name="Royaert S."/>
            <person name="Saski C."/>
            <person name="Jenkins J."/>
            <person name="Podicheti R."/>
            <person name="Zhao M."/>
            <person name="Scheffler B.E."/>
            <person name="Stack J.C."/>
            <person name="Feltus F.A."/>
            <person name="Mustiga G.M."/>
            <person name="Amores F."/>
            <person name="Phillips W."/>
            <person name="Marelli J.P."/>
            <person name="May G.D."/>
            <person name="Shapiro H."/>
            <person name="Ma J."/>
            <person name="Bustamante C.D."/>
            <person name="Schnell R.J."/>
            <person name="Main D."/>
            <person name="Gilbert D."/>
            <person name="Parida L."/>
            <person name="Kuhn D.N."/>
        </authorList>
    </citation>
    <scope>NUCLEOTIDE SEQUENCE [LARGE SCALE GENOMIC DNA]</scope>
    <source>
        <strain evidence="12">cv. Matina 1-6</strain>
    </source>
</reference>
<dbReference type="SMART" id="SM00369">
    <property type="entry name" value="LRR_TYP"/>
    <property type="match status" value="2"/>
</dbReference>
<keyword evidence="4" id="KW-0547">Nucleotide-binding</keyword>
<accession>A0A061GFK0</accession>
<evidence type="ECO:0000259" key="8">
    <source>
        <dbReference type="Pfam" id="PF00931"/>
    </source>
</evidence>
<dbReference type="Pfam" id="PF23559">
    <property type="entry name" value="WHD_DRP"/>
    <property type="match status" value="1"/>
</dbReference>
<dbReference type="InterPro" id="IPR003591">
    <property type="entry name" value="Leu-rich_rpt_typical-subtyp"/>
</dbReference>
<evidence type="ECO:0000256" key="3">
    <source>
        <dbReference type="ARBA" id="ARBA00022737"/>
    </source>
</evidence>
<dbReference type="InterPro" id="IPR036388">
    <property type="entry name" value="WH-like_DNA-bd_sf"/>
</dbReference>
<keyword evidence="2" id="KW-0433">Leucine-rich repeat</keyword>
<dbReference type="InterPro" id="IPR042197">
    <property type="entry name" value="Apaf_helical"/>
</dbReference>
<evidence type="ECO:0000256" key="1">
    <source>
        <dbReference type="ARBA" id="ARBA00008894"/>
    </source>
</evidence>
<evidence type="ECO:0000256" key="5">
    <source>
        <dbReference type="ARBA" id="ARBA00022821"/>
    </source>
</evidence>
<dbReference type="InterPro" id="IPR032675">
    <property type="entry name" value="LRR_dom_sf"/>
</dbReference>
<dbReference type="Gene3D" id="3.40.50.300">
    <property type="entry name" value="P-loop containing nucleotide triphosphate hydrolases"/>
    <property type="match status" value="1"/>
</dbReference>
<evidence type="ECO:0000313" key="12">
    <source>
        <dbReference type="Proteomes" id="UP000026915"/>
    </source>
</evidence>
<feature type="domain" description="NB-ARC" evidence="8">
    <location>
        <begin position="160"/>
        <end position="329"/>
    </location>
</feature>
<feature type="domain" description="Disease resistance protein winged helix" evidence="10">
    <location>
        <begin position="415"/>
        <end position="480"/>
    </location>
</feature>
<dbReference type="InterPro" id="IPR057135">
    <property type="entry name" value="At4g27190-like_LRR"/>
</dbReference>
<dbReference type="PRINTS" id="PR00364">
    <property type="entry name" value="DISEASERSIST"/>
</dbReference>
<dbReference type="FunFam" id="1.10.10.10:FF:000322">
    <property type="entry name" value="Probable disease resistance protein At1g63360"/>
    <property type="match status" value="1"/>
</dbReference>
<evidence type="ECO:0000259" key="10">
    <source>
        <dbReference type="Pfam" id="PF23559"/>
    </source>
</evidence>
<dbReference type="InterPro" id="IPR027417">
    <property type="entry name" value="P-loop_NTPase"/>
</dbReference>
<name>A0A061GFK0_THECC</name>
<dbReference type="Gene3D" id="3.80.10.10">
    <property type="entry name" value="Ribonuclease Inhibitor"/>
    <property type="match status" value="2"/>
</dbReference>
<dbReference type="InterPro" id="IPR058922">
    <property type="entry name" value="WHD_DRP"/>
</dbReference>
<dbReference type="FunFam" id="1.10.8.430:FF:000003">
    <property type="entry name" value="Probable disease resistance protein At5g66910"/>
    <property type="match status" value="1"/>
</dbReference>
<dbReference type="SUPFAM" id="SSF52058">
    <property type="entry name" value="L domain-like"/>
    <property type="match status" value="1"/>
</dbReference>
<evidence type="ECO:0000256" key="7">
    <source>
        <dbReference type="SAM" id="Coils"/>
    </source>
</evidence>
<dbReference type="GO" id="GO:0006952">
    <property type="term" value="P:defense response"/>
    <property type="evidence" value="ECO:0007669"/>
    <property type="project" value="UniProtKB-KW"/>
</dbReference>
<protein>
    <submittedName>
        <fullName evidence="11">Cc-nbs-lrr resistance protein, putative</fullName>
    </submittedName>
</protein>
<keyword evidence="5" id="KW-0611">Plant defense</keyword>
<dbReference type="InterPro" id="IPR002182">
    <property type="entry name" value="NB-ARC"/>
</dbReference>
<proteinExistence type="inferred from homology"/>
<keyword evidence="3" id="KW-0677">Repeat</keyword>
<dbReference type="PANTHER" id="PTHR33463:SF220">
    <property type="entry name" value="NB-ARC DOMAIN-CONTAINING PROTEIN"/>
    <property type="match status" value="1"/>
</dbReference>
<dbReference type="InParanoid" id="A0A061GFK0"/>
<evidence type="ECO:0000259" key="9">
    <source>
        <dbReference type="Pfam" id="PF23247"/>
    </source>
</evidence>
<evidence type="ECO:0000256" key="2">
    <source>
        <dbReference type="ARBA" id="ARBA00022614"/>
    </source>
</evidence>
<dbReference type="InterPro" id="IPR001611">
    <property type="entry name" value="Leu-rich_rpt"/>
</dbReference>
<dbReference type="FunFam" id="3.40.50.300:FF:001091">
    <property type="entry name" value="Probable disease resistance protein At1g61300"/>
    <property type="match status" value="1"/>
</dbReference>
<dbReference type="Pfam" id="PF13855">
    <property type="entry name" value="LRR_8"/>
    <property type="match status" value="1"/>
</dbReference>
<gene>
    <name evidence="11" type="ORF">TCM_027184</name>
</gene>
<dbReference type="Gene3D" id="1.10.8.430">
    <property type="entry name" value="Helical domain of apoptotic protease-activating factors"/>
    <property type="match status" value="1"/>
</dbReference>
<dbReference type="GO" id="GO:0043531">
    <property type="term" value="F:ADP binding"/>
    <property type="evidence" value="ECO:0007669"/>
    <property type="project" value="InterPro"/>
</dbReference>
<dbReference type="PANTHER" id="PTHR33463">
    <property type="entry name" value="NB-ARC DOMAIN-CONTAINING PROTEIN-RELATED"/>
    <property type="match status" value="1"/>
</dbReference>
<dbReference type="FunCoup" id="A0A061GFK0">
    <property type="interactions" value="1165"/>
</dbReference>
<sequence>MGNLCSIQISTDHTVSRCWDCIVGRANYTCKLEKNLRALRVAVEELKALRDDVNRRVHCAEQQLMIKRLSQVQVWLSRAETMIMESEELIRDASTEKEKLCLAGCFSKNCKSSYKFGRQVAKKLKQVVELKSKGVFDKVAENEPTGPVDVRPIEPTVGLESTLAKVWSLLQDKQVGMIGLYGLGGVGKTTLLTQVNNKLSGNPLDFDVVIWVVVSKDHTVETVQEKIGKRVGLFNGWMQNKSSDEKAVDIFRILSKRKFVLFLDDVWERVHLTKIGIPLPSQENGSKVVFTTRFLEICNEMEAQKVEVECLRANEAWELFREKVGEETLHSHPDIPGLAQKMAAKCGGLPLSLITIGRAMASKKTPQAWEYAIEVLKKSAHKLARMGQEVYPLLKFSYDSLHCDTMRSCLLYCGLYPEDVLILKSELIEYWFCEGLLDEFDSVRRARLQGYNIIDSLVNSCLLEEDGEYYVKMHDVIRDMTLWIAGESEAPEKSFFVQAGLQLTETPDVGKWENVRRLSLAGNKIKDLTSTPTCPNLETLLLNYNELEVISDGFFKLMPNLRVLNLAGNRGLRQLPEGISELVSLECLNLSRTGLRELSIKLKSLTKLRYLDLRYTDDLRRIPGKLISSFPKLQIFRMFRSGGGYSQEEMAADNEDGIVELGCLPHLNGGINDFHNPYETDGDNLLNDGNEGLIEELGCLQSLNTLSIHIMSASALERFLSFPNLPGCTQELSLCAFKESKSLNVLSLANMQCLERLDISECARLEEMKIEKEGEGRMIQASLFRTLREVTIFECGNLRDMTWIILVPNLRFLWVVNCLKMEEIMSKEKMSEAADLVRSLNPNPFAKLQNLTLQFLPELKSIHWDVLPFPCLTEIFVRECPKLRELPLSSDSAKGNPICIQGEKEWWETLEWKNKATQNAFLPFFEPH</sequence>
<dbReference type="GO" id="GO:0005524">
    <property type="term" value="F:ATP binding"/>
    <property type="evidence" value="ECO:0007669"/>
    <property type="project" value="UniProtKB-KW"/>
</dbReference>
<dbReference type="OMA" id="CESMNEI"/>
<dbReference type="Gene3D" id="1.10.10.10">
    <property type="entry name" value="Winged helix-like DNA-binding domain superfamily/Winged helix DNA-binding domain"/>
    <property type="match status" value="1"/>
</dbReference>
<feature type="domain" description="Disease resistance protein At4g27190-like leucine-rich repeats" evidence="9">
    <location>
        <begin position="779"/>
        <end position="886"/>
    </location>
</feature>
<comment type="similarity">
    <text evidence="1">Belongs to the disease resistance NB-LRR family.</text>
</comment>
<dbReference type="Gramene" id="EOY25814">
    <property type="protein sequence ID" value="EOY25814"/>
    <property type="gene ID" value="TCM_027184"/>
</dbReference>
<dbReference type="EMBL" id="CM001884">
    <property type="protein sequence ID" value="EOY25814.1"/>
    <property type="molecule type" value="Genomic_DNA"/>
</dbReference>
<evidence type="ECO:0000313" key="11">
    <source>
        <dbReference type="EMBL" id="EOY25814.1"/>
    </source>
</evidence>
<dbReference type="AlphaFoldDB" id="A0A061GFK0"/>
<evidence type="ECO:0000256" key="4">
    <source>
        <dbReference type="ARBA" id="ARBA00022741"/>
    </source>
</evidence>